<name>A0A139AXT2_GONPJ</name>
<evidence type="ECO:0000313" key="2">
    <source>
        <dbReference type="EMBL" id="KXS21514.1"/>
    </source>
</evidence>
<evidence type="ECO:0000313" key="3">
    <source>
        <dbReference type="Proteomes" id="UP000070544"/>
    </source>
</evidence>
<gene>
    <name evidence="2" type="ORF">M427DRAFT_272212</name>
</gene>
<dbReference type="Pfam" id="PF18334">
    <property type="entry name" value="XRN1_D2_D3"/>
    <property type="match status" value="1"/>
</dbReference>
<protein>
    <recommendedName>
        <fullName evidence="1">Exoribonuclease Xrn1 D2/D3 domain-containing protein</fullName>
    </recommendedName>
</protein>
<sequence length="143" mass="16262">MDSLDYKPNWQVASELGLKPITVSRITASLLVSIVGSGERVNIGLNMKFDAKQKKVLGYTRKTDQSWEYSKKAVDLIQAYKVQFPEVFAVIDRKQKDTFEASDFYSRDPTLIQNVSTWLKSVASKFELADLDCESLTRLHHPS</sequence>
<dbReference type="Proteomes" id="UP000070544">
    <property type="component" value="Unassembled WGS sequence"/>
</dbReference>
<evidence type="ECO:0000259" key="1">
    <source>
        <dbReference type="Pfam" id="PF18334"/>
    </source>
</evidence>
<dbReference type="EMBL" id="KQ965732">
    <property type="protein sequence ID" value="KXS21514.1"/>
    <property type="molecule type" value="Genomic_DNA"/>
</dbReference>
<reference evidence="2 3" key="1">
    <citation type="journal article" date="2015" name="Genome Biol. Evol.">
        <title>Phylogenomic analyses indicate that early fungi evolved digesting cell walls of algal ancestors of land plants.</title>
        <authorList>
            <person name="Chang Y."/>
            <person name="Wang S."/>
            <person name="Sekimoto S."/>
            <person name="Aerts A.L."/>
            <person name="Choi C."/>
            <person name="Clum A."/>
            <person name="LaButti K.M."/>
            <person name="Lindquist E.A."/>
            <person name="Yee Ngan C."/>
            <person name="Ohm R.A."/>
            <person name="Salamov A.A."/>
            <person name="Grigoriev I.V."/>
            <person name="Spatafora J.W."/>
            <person name="Berbee M.L."/>
        </authorList>
    </citation>
    <scope>NUCLEOTIDE SEQUENCE [LARGE SCALE GENOMIC DNA]</scope>
    <source>
        <strain evidence="2 3">JEL478</strain>
    </source>
</reference>
<dbReference type="STRING" id="1344416.A0A139AXT2"/>
<proteinExistence type="predicted"/>
<dbReference type="AlphaFoldDB" id="A0A139AXT2"/>
<keyword evidence="3" id="KW-1185">Reference proteome</keyword>
<accession>A0A139AXT2</accession>
<dbReference type="OrthoDB" id="372487at2759"/>
<dbReference type="InterPro" id="IPR041106">
    <property type="entry name" value="XRN1_D2_D3"/>
</dbReference>
<feature type="domain" description="Exoribonuclease Xrn1 D2/D3" evidence="1">
    <location>
        <begin position="3"/>
        <end position="138"/>
    </location>
</feature>
<organism evidence="2 3">
    <name type="scientific">Gonapodya prolifera (strain JEL478)</name>
    <name type="common">Monoblepharis prolifera</name>
    <dbReference type="NCBI Taxonomy" id="1344416"/>
    <lineage>
        <taxon>Eukaryota</taxon>
        <taxon>Fungi</taxon>
        <taxon>Fungi incertae sedis</taxon>
        <taxon>Chytridiomycota</taxon>
        <taxon>Chytridiomycota incertae sedis</taxon>
        <taxon>Monoblepharidomycetes</taxon>
        <taxon>Monoblepharidales</taxon>
        <taxon>Gonapodyaceae</taxon>
        <taxon>Gonapodya</taxon>
    </lineage>
</organism>